<proteinExistence type="predicted"/>
<dbReference type="PROSITE" id="PS00518">
    <property type="entry name" value="ZF_RING_1"/>
    <property type="match status" value="1"/>
</dbReference>
<protein>
    <submittedName>
        <fullName evidence="8">E3 ubiquitin-protein ligase BAH1-like 1</fullName>
    </submittedName>
</protein>
<dbReference type="GO" id="GO:0008270">
    <property type="term" value="F:zinc ion binding"/>
    <property type="evidence" value="ECO:0007669"/>
    <property type="project" value="UniProtKB-KW"/>
</dbReference>
<evidence type="ECO:0000256" key="3">
    <source>
        <dbReference type="ARBA" id="ARBA00022737"/>
    </source>
</evidence>
<keyword evidence="1" id="KW-0433">Leucine-rich repeat</keyword>
<dbReference type="PANTHER" id="PTHR46764">
    <property type="entry name" value="E3 UBIQUITIN-PROTEIN LIGASE BAH1"/>
    <property type="match status" value="1"/>
</dbReference>
<evidence type="ECO:0000256" key="5">
    <source>
        <dbReference type="ARBA" id="ARBA00022833"/>
    </source>
</evidence>
<dbReference type="SMART" id="SM00184">
    <property type="entry name" value="RING"/>
    <property type="match status" value="1"/>
</dbReference>
<keyword evidence="4 6" id="KW-0863">Zinc-finger</keyword>
<dbReference type="EMBL" id="VEPZ02001618">
    <property type="protein sequence ID" value="KAE8665479.1"/>
    <property type="molecule type" value="Genomic_DNA"/>
</dbReference>
<keyword evidence="3" id="KW-0677">Repeat</keyword>
<dbReference type="InterPro" id="IPR032675">
    <property type="entry name" value="LRR_dom_sf"/>
</dbReference>
<sequence>MVLKLNELRSCLSSWDFSIDPCDNIFTDHFTCGLRCDTLVFGLFRVPDSFSNLTRLGRLGLSENSVTGEIPAVLGSLPHLQELYLDNNHLHEPIRSSFNNLTRLKRLKIQRNYISGEFPDMGSLKKVYFLDANDNNVSDQVPSTLPVPLVKLSMRNNIPDNIDNIRQQDSYVNEFPSCFTRENEGSGTTRTAVAQSKLEFTYNIRATEKLQGSHVALILEGKDLVHLSKQGQALRSTHMEILQSPWLCELMVFHVNLRVAKAKSGTTPALFEGCYLTFNDGKTFLSCEPFDSVKLDIDLTCSICLDTVLDSASLACGHIFCYMCVCSTASVTIVNCLKAAEPKEKCPLCREAGVHGGFVHLDELSLLLKRSYREYREQWLQKERTERVRRVKECRAFIGV</sequence>
<evidence type="ECO:0000313" key="9">
    <source>
        <dbReference type="Proteomes" id="UP000436088"/>
    </source>
</evidence>
<dbReference type="Gene3D" id="3.80.10.10">
    <property type="entry name" value="Ribonuclease Inhibitor"/>
    <property type="match status" value="1"/>
</dbReference>
<reference evidence="8" key="1">
    <citation type="submission" date="2019-09" db="EMBL/GenBank/DDBJ databases">
        <title>Draft genome information of white flower Hibiscus syriacus.</title>
        <authorList>
            <person name="Kim Y.-M."/>
        </authorList>
    </citation>
    <scope>NUCLEOTIDE SEQUENCE [LARGE SCALE GENOMIC DNA]</scope>
    <source>
        <strain evidence="8">YM2019G1</strain>
    </source>
</reference>
<dbReference type="PROSITE" id="PS50089">
    <property type="entry name" value="ZF_RING_2"/>
    <property type="match status" value="1"/>
</dbReference>
<dbReference type="Pfam" id="PF13855">
    <property type="entry name" value="LRR_8"/>
    <property type="match status" value="1"/>
</dbReference>
<dbReference type="FunFam" id="3.80.10.10:FF:000383">
    <property type="entry name" value="Leucine-rich repeat receptor protein kinase EMS1"/>
    <property type="match status" value="1"/>
</dbReference>
<accession>A0A6A2Y1H6</accession>
<gene>
    <name evidence="8" type="ORF">F3Y22_tig00112614pilonHSYRG00122</name>
</gene>
<evidence type="ECO:0000256" key="6">
    <source>
        <dbReference type="PROSITE-ProRule" id="PRU00175"/>
    </source>
</evidence>
<dbReference type="InterPro" id="IPR033326">
    <property type="entry name" value="BAH1"/>
</dbReference>
<dbReference type="InterPro" id="IPR001611">
    <property type="entry name" value="Leu-rich_rpt"/>
</dbReference>
<dbReference type="InterPro" id="IPR013083">
    <property type="entry name" value="Znf_RING/FYVE/PHD"/>
</dbReference>
<dbReference type="InterPro" id="IPR018957">
    <property type="entry name" value="Znf_C3HC4_RING-type"/>
</dbReference>
<evidence type="ECO:0000256" key="2">
    <source>
        <dbReference type="ARBA" id="ARBA00022723"/>
    </source>
</evidence>
<dbReference type="InterPro" id="IPR017907">
    <property type="entry name" value="Znf_RING_CS"/>
</dbReference>
<feature type="domain" description="RING-type" evidence="7">
    <location>
        <begin position="301"/>
        <end position="350"/>
    </location>
</feature>
<dbReference type="InterPro" id="IPR001841">
    <property type="entry name" value="Znf_RING"/>
</dbReference>
<keyword evidence="9" id="KW-1185">Reference proteome</keyword>
<dbReference type="SUPFAM" id="SSF57850">
    <property type="entry name" value="RING/U-box"/>
    <property type="match status" value="1"/>
</dbReference>
<dbReference type="Proteomes" id="UP000436088">
    <property type="component" value="Unassembled WGS sequence"/>
</dbReference>
<organism evidence="8 9">
    <name type="scientific">Hibiscus syriacus</name>
    <name type="common">Rose of Sharon</name>
    <dbReference type="NCBI Taxonomy" id="106335"/>
    <lineage>
        <taxon>Eukaryota</taxon>
        <taxon>Viridiplantae</taxon>
        <taxon>Streptophyta</taxon>
        <taxon>Embryophyta</taxon>
        <taxon>Tracheophyta</taxon>
        <taxon>Spermatophyta</taxon>
        <taxon>Magnoliopsida</taxon>
        <taxon>eudicotyledons</taxon>
        <taxon>Gunneridae</taxon>
        <taxon>Pentapetalae</taxon>
        <taxon>rosids</taxon>
        <taxon>malvids</taxon>
        <taxon>Malvales</taxon>
        <taxon>Malvaceae</taxon>
        <taxon>Malvoideae</taxon>
        <taxon>Hibiscus</taxon>
    </lineage>
</organism>
<comment type="caution">
    <text evidence="8">The sequence shown here is derived from an EMBL/GenBank/DDBJ whole genome shotgun (WGS) entry which is preliminary data.</text>
</comment>
<evidence type="ECO:0000256" key="1">
    <source>
        <dbReference type="ARBA" id="ARBA00022614"/>
    </source>
</evidence>
<name>A0A6A2Y1H6_HIBSY</name>
<keyword evidence="2" id="KW-0479">Metal-binding</keyword>
<evidence type="ECO:0000259" key="7">
    <source>
        <dbReference type="PROSITE" id="PS50089"/>
    </source>
</evidence>
<evidence type="ECO:0000256" key="4">
    <source>
        <dbReference type="ARBA" id="ARBA00022771"/>
    </source>
</evidence>
<dbReference type="PANTHER" id="PTHR46764:SF1">
    <property type="entry name" value="E3 UBIQUITIN-PROTEIN LIGASE NLA"/>
    <property type="match status" value="1"/>
</dbReference>
<keyword evidence="5" id="KW-0862">Zinc</keyword>
<dbReference type="SUPFAM" id="SSF52058">
    <property type="entry name" value="L domain-like"/>
    <property type="match status" value="1"/>
</dbReference>
<evidence type="ECO:0000313" key="8">
    <source>
        <dbReference type="EMBL" id="KAE8665479.1"/>
    </source>
</evidence>
<dbReference type="AlphaFoldDB" id="A0A6A2Y1H6"/>
<dbReference type="Gene3D" id="3.30.40.10">
    <property type="entry name" value="Zinc/RING finger domain, C3HC4 (zinc finger)"/>
    <property type="match status" value="1"/>
</dbReference>
<dbReference type="Pfam" id="PF00097">
    <property type="entry name" value="zf-C3HC4"/>
    <property type="match status" value="1"/>
</dbReference>